<dbReference type="PROSITE" id="PS50914">
    <property type="entry name" value="BON"/>
    <property type="match status" value="3"/>
</dbReference>
<protein>
    <submittedName>
        <fullName evidence="3">BON domain-containing protein</fullName>
    </submittedName>
</protein>
<evidence type="ECO:0000313" key="3">
    <source>
        <dbReference type="EMBL" id="NID13485.1"/>
    </source>
</evidence>
<dbReference type="Gene3D" id="3.30.1340.30">
    <property type="match status" value="3"/>
</dbReference>
<comment type="caution">
    <text evidence="3">The sequence shown here is derived from an EMBL/GenBank/DDBJ whole genome shotgun (WGS) entry which is preliminary data.</text>
</comment>
<keyword evidence="1" id="KW-0732">Signal</keyword>
<evidence type="ECO:0000259" key="2">
    <source>
        <dbReference type="PROSITE" id="PS50914"/>
    </source>
</evidence>
<keyword evidence="4" id="KW-1185">Reference proteome</keyword>
<organism evidence="3 4">
    <name type="scientific">Fibrivirga algicola</name>
    <dbReference type="NCBI Taxonomy" id="2950420"/>
    <lineage>
        <taxon>Bacteria</taxon>
        <taxon>Pseudomonadati</taxon>
        <taxon>Bacteroidota</taxon>
        <taxon>Cytophagia</taxon>
        <taxon>Cytophagales</taxon>
        <taxon>Spirosomataceae</taxon>
        <taxon>Fibrivirga</taxon>
    </lineage>
</organism>
<dbReference type="EMBL" id="WAEL01000012">
    <property type="protein sequence ID" value="NID13485.1"/>
    <property type="molecule type" value="Genomic_DNA"/>
</dbReference>
<dbReference type="PANTHER" id="PTHR34606:SF4">
    <property type="entry name" value="OUTER MEMBRANE LIPOPROTEIN DOLP"/>
    <property type="match status" value="1"/>
</dbReference>
<evidence type="ECO:0000313" key="4">
    <source>
        <dbReference type="Proteomes" id="UP000606008"/>
    </source>
</evidence>
<dbReference type="SMART" id="SM00749">
    <property type="entry name" value="BON"/>
    <property type="match status" value="3"/>
</dbReference>
<reference evidence="3" key="1">
    <citation type="submission" date="2024-05" db="EMBL/GenBank/DDBJ databases">
        <authorList>
            <person name="Jung D.-H."/>
        </authorList>
    </citation>
    <scope>NUCLEOTIDE SEQUENCE</scope>
    <source>
        <strain evidence="3">JA-25</strain>
    </source>
</reference>
<evidence type="ECO:0000256" key="1">
    <source>
        <dbReference type="ARBA" id="ARBA00022729"/>
    </source>
</evidence>
<dbReference type="PANTHER" id="PTHR34606">
    <property type="entry name" value="BON DOMAIN-CONTAINING PROTEIN"/>
    <property type="match status" value="1"/>
</dbReference>
<dbReference type="InterPro" id="IPR007055">
    <property type="entry name" value="BON_dom"/>
</dbReference>
<feature type="domain" description="BON" evidence="2">
    <location>
        <begin position="150"/>
        <end position="218"/>
    </location>
</feature>
<dbReference type="RefSeq" id="WP_166694008.1">
    <property type="nucleotide sequence ID" value="NZ_WAEL01000012.1"/>
</dbReference>
<dbReference type="InterPro" id="IPR014004">
    <property type="entry name" value="Transpt-assoc_nodulatn_dom_bac"/>
</dbReference>
<feature type="domain" description="BON" evidence="2">
    <location>
        <begin position="4"/>
        <end position="72"/>
    </location>
</feature>
<sequence length="223" mass="24665">MNKSNEELQKDVMAAIKWEPLLHAAEIGVTAQDGIVTLTGIVDSYAKKVEAESAAKNVAGVNALVEKITVEYSGTSTHTDNDIAREIMAAFKWNWEVPSDMVKVFVENGWVKLEGTTEWNYQKEAAQKAVKHLAGVKGVTNLIRINSSIKDHVEKTAIERAIQRSWSVGDQDIYVSVSENRVILTGTVDSIFQKDEAAHLAWQAPGVWTVDNELIVDYSYAMA</sequence>
<feature type="domain" description="BON" evidence="2">
    <location>
        <begin position="79"/>
        <end position="147"/>
    </location>
</feature>
<name>A0ABX0QQQ5_9BACT</name>
<dbReference type="Pfam" id="PF04972">
    <property type="entry name" value="BON"/>
    <property type="match status" value="3"/>
</dbReference>
<accession>A0ABX0QQQ5</accession>
<gene>
    <name evidence="3" type="ORF">F7231_25180</name>
</gene>
<proteinExistence type="predicted"/>
<dbReference type="InterPro" id="IPR051686">
    <property type="entry name" value="Lipoprotein_DolP"/>
</dbReference>
<dbReference type="Proteomes" id="UP000606008">
    <property type="component" value="Unassembled WGS sequence"/>
</dbReference>